<keyword evidence="3" id="KW-1185">Reference proteome</keyword>
<dbReference type="InterPro" id="IPR043714">
    <property type="entry name" value="DUF5655"/>
</dbReference>
<evidence type="ECO:0000313" key="2">
    <source>
        <dbReference type="EMBL" id="QSR26368.1"/>
    </source>
</evidence>
<sequence>MTEAAADDFFDGDPAAWQIQLRILRAFEDLTDLEVRESASQVAYRHGRTFAIVWRPGSHLHSDVPLVLSLVLREPMGSPRFKEVVKVAGDTWMHHLDLRSAAEVDDELQGWIRLAWAGADRRVRH</sequence>
<evidence type="ECO:0000259" key="1">
    <source>
        <dbReference type="Pfam" id="PF18899"/>
    </source>
</evidence>
<dbReference type="Pfam" id="PF18899">
    <property type="entry name" value="DUF5655"/>
    <property type="match status" value="1"/>
</dbReference>
<organism evidence="2 3">
    <name type="scientific">Nocardioides aromaticivorans</name>
    <dbReference type="NCBI Taxonomy" id="200618"/>
    <lineage>
        <taxon>Bacteria</taxon>
        <taxon>Bacillati</taxon>
        <taxon>Actinomycetota</taxon>
        <taxon>Actinomycetes</taxon>
        <taxon>Propionibacteriales</taxon>
        <taxon>Nocardioidaceae</taxon>
        <taxon>Nocardioides</taxon>
    </lineage>
</organism>
<proteinExistence type="predicted"/>
<reference evidence="2 3" key="1">
    <citation type="submission" date="2017-06" db="EMBL/GenBank/DDBJ databases">
        <title>Complete Genome Sequence of the Soil Carbazole-Degrading Bacterium Nocardioides aromaticivorans IC177.</title>
        <authorList>
            <person name="Vejarano F."/>
            <person name="Suzuki-Minakuchi C."/>
            <person name="Ohtsubo Y."/>
            <person name="Tsuda M."/>
            <person name="Okada K."/>
            <person name="Nojiri H."/>
        </authorList>
    </citation>
    <scope>NUCLEOTIDE SEQUENCE [LARGE SCALE GENOMIC DNA]</scope>
    <source>
        <strain evidence="2 3">IC177</strain>
    </source>
</reference>
<name>A0ABX7PKM0_9ACTN</name>
<protein>
    <recommendedName>
        <fullName evidence="1">DUF5655 domain-containing protein</fullName>
    </recommendedName>
</protein>
<feature type="domain" description="DUF5655" evidence="1">
    <location>
        <begin position="7"/>
        <end position="116"/>
    </location>
</feature>
<dbReference type="Proteomes" id="UP000662818">
    <property type="component" value="Chromosome"/>
</dbReference>
<dbReference type="RefSeq" id="WP_036545585.1">
    <property type="nucleotide sequence ID" value="NZ_CP022295.1"/>
</dbReference>
<gene>
    <name evidence="2" type="ORF">CFH99_12105</name>
</gene>
<dbReference type="EMBL" id="CP022295">
    <property type="protein sequence ID" value="QSR26368.1"/>
    <property type="molecule type" value="Genomic_DNA"/>
</dbReference>
<accession>A0ABX7PKM0</accession>
<evidence type="ECO:0000313" key="3">
    <source>
        <dbReference type="Proteomes" id="UP000662818"/>
    </source>
</evidence>